<name>A0A2L0F8F0_SORCE</name>
<dbReference type="EC" id="2.7.11.1" evidence="8"/>
<dbReference type="PROSITE" id="PS00108">
    <property type="entry name" value="PROTEIN_KINASE_ST"/>
    <property type="match status" value="1"/>
</dbReference>
<dbReference type="Gene3D" id="1.10.510.10">
    <property type="entry name" value="Transferase(Phosphotransferase) domain 1"/>
    <property type="match status" value="1"/>
</dbReference>
<organism evidence="8 9">
    <name type="scientific">Sorangium cellulosum</name>
    <name type="common">Polyangium cellulosum</name>
    <dbReference type="NCBI Taxonomy" id="56"/>
    <lineage>
        <taxon>Bacteria</taxon>
        <taxon>Pseudomonadati</taxon>
        <taxon>Myxococcota</taxon>
        <taxon>Polyangia</taxon>
        <taxon>Polyangiales</taxon>
        <taxon>Polyangiaceae</taxon>
        <taxon>Sorangium</taxon>
    </lineage>
</organism>
<feature type="region of interest" description="Disordered" evidence="6">
    <location>
        <begin position="487"/>
        <end position="506"/>
    </location>
</feature>
<feature type="domain" description="Protein kinase" evidence="7">
    <location>
        <begin position="27"/>
        <end position="294"/>
    </location>
</feature>
<evidence type="ECO:0000259" key="7">
    <source>
        <dbReference type="PROSITE" id="PS50011"/>
    </source>
</evidence>
<evidence type="ECO:0000256" key="4">
    <source>
        <dbReference type="ARBA" id="ARBA00022840"/>
    </source>
</evidence>
<proteinExistence type="predicted"/>
<evidence type="ECO:0000256" key="5">
    <source>
        <dbReference type="PROSITE-ProRule" id="PRU10141"/>
    </source>
</evidence>
<dbReference type="InterPro" id="IPR000719">
    <property type="entry name" value="Prot_kinase_dom"/>
</dbReference>
<dbReference type="OrthoDB" id="5501545at2"/>
<reference evidence="8 9" key="1">
    <citation type="submission" date="2015-09" db="EMBL/GenBank/DDBJ databases">
        <title>Sorangium comparison.</title>
        <authorList>
            <person name="Zaburannyi N."/>
            <person name="Bunk B."/>
            <person name="Overmann J."/>
            <person name="Mueller R."/>
        </authorList>
    </citation>
    <scope>NUCLEOTIDE SEQUENCE [LARGE SCALE GENOMIC DNA]</scope>
    <source>
        <strain evidence="8 9">So ce26</strain>
    </source>
</reference>
<keyword evidence="4 5" id="KW-0067">ATP-binding</keyword>
<dbReference type="PANTHER" id="PTHR43289:SF6">
    <property type="entry name" value="SERINE_THREONINE-PROTEIN KINASE NEKL-3"/>
    <property type="match status" value="1"/>
</dbReference>
<evidence type="ECO:0000256" key="6">
    <source>
        <dbReference type="SAM" id="MobiDB-lite"/>
    </source>
</evidence>
<dbReference type="Pfam" id="PF00069">
    <property type="entry name" value="Pkinase"/>
    <property type="match status" value="1"/>
</dbReference>
<dbReference type="InterPro" id="IPR008271">
    <property type="entry name" value="Ser/Thr_kinase_AS"/>
</dbReference>
<dbReference type="AlphaFoldDB" id="A0A2L0F8F0"/>
<evidence type="ECO:0000256" key="1">
    <source>
        <dbReference type="ARBA" id="ARBA00022679"/>
    </source>
</evidence>
<keyword evidence="1 8" id="KW-0808">Transferase</keyword>
<dbReference type="PROSITE" id="PS00107">
    <property type="entry name" value="PROTEIN_KINASE_ATP"/>
    <property type="match status" value="1"/>
</dbReference>
<dbReference type="SUPFAM" id="SSF56112">
    <property type="entry name" value="Protein kinase-like (PK-like)"/>
    <property type="match status" value="1"/>
</dbReference>
<dbReference type="EMBL" id="CP012673">
    <property type="protein sequence ID" value="AUX47856.1"/>
    <property type="molecule type" value="Genomic_DNA"/>
</dbReference>
<dbReference type="PROSITE" id="PS50011">
    <property type="entry name" value="PROTEIN_KINASE_DOM"/>
    <property type="match status" value="1"/>
</dbReference>
<dbReference type="InterPro" id="IPR017441">
    <property type="entry name" value="Protein_kinase_ATP_BS"/>
</dbReference>
<evidence type="ECO:0000313" key="8">
    <source>
        <dbReference type="EMBL" id="AUX47856.1"/>
    </source>
</evidence>
<dbReference type="SMART" id="SM00220">
    <property type="entry name" value="S_TKc"/>
    <property type="match status" value="1"/>
</dbReference>
<dbReference type="PANTHER" id="PTHR43289">
    <property type="entry name" value="MITOGEN-ACTIVATED PROTEIN KINASE KINASE KINASE 20-RELATED"/>
    <property type="match status" value="1"/>
</dbReference>
<sequence>MPSSPDTTAAAPQPVEGPLVGKRVQKYEIVRTIGRGGMGMVYEAVNTAIGKRVAMKFVDAELARNKDAVARFHREAQAASAVESAHIVEIFDSGFADDVPFLVMELLRGEDLGHRIRRCGRLDLGEALHVIAQLLRGLHRAHEAGIVHRDLKPDNIFLVDRDDDPNFAKILDFGISKVRRENGVQVHTLTRQGTVLGTPFYMSPEQAQALPDVDGRTDLWAVGAILYECLTGHPPHSGNSYEQVIVNICMKDVPDVRTGNPAVPEPIARVIAKALARDREARFASAREFLDALITAGGGLLTSRRSSSDELGALTAIAPGANGQTPVLRTPGTPDIALDPTLEAHASGSKVGWSSNGRVGARGPRQRAIVAVALVALAGGLAGAALYARRPGPAVEAAAAAPALPVQVSVELLTNAADARFSVDGVDLADRTLRGHTGETKRVRIEAAGHMPVDKEVTLQAGKERIEVLLTPLPVVTPAPAASTAAQAPAAPTAAQAPAAPATAAPSARKAKALPFVARPRGAGAKPAAPLQAPPVVATEKPAGVAAGLQLKVD</sequence>
<dbReference type="CDD" id="cd14014">
    <property type="entry name" value="STKc_PknB_like"/>
    <property type="match status" value="1"/>
</dbReference>
<evidence type="ECO:0000313" key="9">
    <source>
        <dbReference type="Proteomes" id="UP000238348"/>
    </source>
</evidence>
<feature type="region of interest" description="Disordered" evidence="6">
    <location>
        <begin position="516"/>
        <end position="542"/>
    </location>
</feature>
<dbReference type="Gene3D" id="3.30.200.20">
    <property type="entry name" value="Phosphorylase Kinase, domain 1"/>
    <property type="match status" value="1"/>
</dbReference>
<feature type="compositionally biased region" description="Low complexity" evidence="6">
    <location>
        <begin position="516"/>
        <end position="538"/>
    </location>
</feature>
<dbReference type="InterPro" id="IPR011009">
    <property type="entry name" value="Kinase-like_dom_sf"/>
</dbReference>
<dbReference type="Proteomes" id="UP000238348">
    <property type="component" value="Chromosome"/>
</dbReference>
<keyword evidence="3 8" id="KW-0418">Kinase</keyword>
<dbReference type="GO" id="GO:0004674">
    <property type="term" value="F:protein serine/threonine kinase activity"/>
    <property type="evidence" value="ECO:0007669"/>
    <property type="project" value="UniProtKB-EC"/>
</dbReference>
<evidence type="ECO:0000256" key="2">
    <source>
        <dbReference type="ARBA" id="ARBA00022741"/>
    </source>
</evidence>
<gene>
    <name evidence="8" type="ORF">SOCE26_093820</name>
</gene>
<keyword evidence="2 5" id="KW-0547">Nucleotide-binding</keyword>
<evidence type="ECO:0000256" key="3">
    <source>
        <dbReference type="ARBA" id="ARBA00022777"/>
    </source>
</evidence>
<accession>A0A2L0F8F0</accession>
<dbReference type="GO" id="GO:0005524">
    <property type="term" value="F:ATP binding"/>
    <property type="evidence" value="ECO:0007669"/>
    <property type="project" value="UniProtKB-UniRule"/>
</dbReference>
<feature type="binding site" evidence="5">
    <location>
        <position position="56"/>
    </location>
    <ligand>
        <name>ATP</name>
        <dbReference type="ChEBI" id="CHEBI:30616"/>
    </ligand>
</feature>
<protein>
    <submittedName>
        <fullName evidence="8">Protein kinase</fullName>
        <ecNumber evidence="8">2.7.11.1</ecNumber>
    </submittedName>
</protein>